<evidence type="ECO:0000313" key="5">
    <source>
        <dbReference type="Proteomes" id="UP000288859"/>
    </source>
</evidence>
<organism evidence="4 5">
    <name type="scientific">Exophiala mesophila</name>
    <name type="common">Black yeast-like fungus</name>
    <dbReference type="NCBI Taxonomy" id="212818"/>
    <lineage>
        <taxon>Eukaryota</taxon>
        <taxon>Fungi</taxon>
        <taxon>Dikarya</taxon>
        <taxon>Ascomycota</taxon>
        <taxon>Pezizomycotina</taxon>
        <taxon>Eurotiomycetes</taxon>
        <taxon>Chaetothyriomycetidae</taxon>
        <taxon>Chaetothyriales</taxon>
        <taxon>Herpotrichiellaceae</taxon>
        <taxon>Exophiala</taxon>
    </lineage>
</organism>
<dbReference type="InterPro" id="IPR051750">
    <property type="entry name" value="Trans-sulfuration_enzymes"/>
</dbReference>
<dbReference type="EMBL" id="NAJM01000033">
    <property type="protein sequence ID" value="RVX68938.1"/>
    <property type="molecule type" value="Genomic_DNA"/>
</dbReference>
<dbReference type="VEuPathDB" id="FungiDB:PV10_00502"/>
<dbReference type="SUPFAM" id="SSF53383">
    <property type="entry name" value="PLP-dependent transferases"/>
    <property type="match status" value="1"/>
</dbReference>
<comment type="cofactor">
    <cofactor evidence="1 3">
        <name>pyridoxal 5'-phosphate</name>
        <dbReference type="ChEBI" id="CHEBI:597326"/>
    </cofactor>
</comment>
<sequence length="494" mass="55541">MKPHRDITSLALAILKRLSLENQACFLFASLQSAKECLDYSTSPRRNKGANKKTVAYHQIQIRAFRVKDRIYAVVFPSANLSVVSGFWSTPGVGVSSRFAETNLAFIDQLVEVELSEDNQPRSSFEASAHNVLRQRIIHYLRRAVLHPDSQPRPSAEDINFFPTGMASIYKPHSYLSKLYQGTTVLFGMAFMNTITAFQEFGSNYKFFGLGTDNDLGALETFLNEERDLGRKVQAIWAEFPANPILVTPNLVRLRALADEYDTVLAIDDTIGSFANIDIMDMTDMLVTSLTKSFNGYADVIAGSVVLNPSSRRDGELKSLFDEYYVPELFITDAEAIERNSRDYLTRTIRLNHNTSCLVDYLHSYAEDPQSAVHKVHYPSVIDSGVHYRQFMRRTTPDFTPGYGCLFSVELEDLPTTIAFYNNLNVHNSVHLGAPFTLAFAYTMCTYATELDWAAKYGLKRTQIRISAGLEDTGILLEDFRIAVEAANKVKHSG</sequence>
<dbReference type="InterPro" id="IPR015421">
    <property type="entry name" value="PyrdxlP-dep_Trfase_major"/>
</dbReference>
<dbReference type="Gene3D" id="3.90.1150.10">
    <property type="entry name" value="Aspartate Aminotransferase, domain 1"/>
    <property type="match status" value="1"/>
</dbReference>
<comment type="similarity">
    <text evidence="3">Belongs to the trans-sulfuration enzymes family.</text>
</comment>
<dbReference type="GO" id="GO:0003962">
    <property type="term" value="F:cystathionine gamma-synthase activity"/>
    <property type="evidence" value="ECO:0007669"/>
    <property type="project" value="TreeGrafter"/>
</dbReference>
<evidence type="ECO:0000313" key="4">
    <source>
        <dbReference type="EMBL" id="RVX68938.1"/>
    </source>
</evidence>
<dbReference type="GO" id="GO:0030170">
    <property type="term" value="F:pyridoxal phosphate binding"/>
    <property type="evidence" value="ECO:0007669"/>
    <property type="project" value="InterPro"/>
</dbReference>
<reference evidence="4 5" key="1">
    <citation type="submission" date="2017-03" db="EMBL/GenBank/DDBJ databases">
        <title>Genomes of endolithic fungi from Antarctica.</title>
        <authorList>
            <person name="Coleine C."/>
            <person name="Masonjones S."/>
            <person name="Stajich J.E."/>
        </authorList>
    </citation>
    <scope>NUCLEOTIDE SEQUENCE [LARGE SCALE GENOMIC DNA]</scope>
    <source>
        <strain evidence="4 5">CCFEE 6314</strain>
    </source>
</reference>
<dbReference type="Gene3D" id="3.40.640.10">
    <property type="entry name" value="Type I PLP-dependent aspartate aminotransferase-like (Major domain)"/>
    <property type="match status" value="1"/>
</dbReference>
<dbReference type="OrthoDB" id="10047078at2759"/>
<evidence type="ECO:0000256" key="2">
    <source>
        <dbReference type="ARBA" id="ARBA00022898"/>
    </source>
</evidence>
<dbReference type="GO" id="GO:0019346">
    <property type="term" value="P:transsulfuration"/>
    <property type="evidence" value="ECO:0007669"/>
    <property type="project" value="InterPro"/>
</dbReference>
<keyword evidence="2 3" id="KW-0663">Pyridoxal phosphate</keyword>
<proteinExistence type="inferred from homology"/>
<dbReference type="Pfam" id="PF01053">
    <property type="entry name" value="Cys_Met_Meta_PP"/>
    <property type="match status" value="1"/>
</dbReference>
<dbReference type="InterPro" id="IPR015422">
    <property type="entry name" value="PyrdxlP-dep_Trfase_small"/>
</dbReference>
<dbReference type="PANTHER" id="PTHR42699">
    <property type="match status" value="1"/>
</dbReference>
<evidence type="ECO:0008006" key="6">
    <source>
        <dbReference type="Google" id="ProtNLM"/>
    </source>
</evidence>
<accession>A0A438MYX7</accession>
<name>A0A438MYX7_EXOME</name>
<dbReference type="AlphaFoldDB" id="A0A438MYX7"/>
<dbReference type="Proteomes" id="UP000288859">
    <property type="component" value="Unassembled WGS sequence"/>
</dbReference>
<dbReference type="PANTHER" id="PTHR42699:SF1">
    <property type="entry name" value="CYSTATHIONINE GAMMA-SYNTHASE-RELATED"/>
    <property type="match status" value="1"/>
</dbReference>
<gene>
    <name evidence="4" type="ORF">B0A52_08005</name>
</gene>
<comment type="caution">
    <text evidence="4">The sequence shown here is derived from an EMBL/GenBank/DDBJ whole genome shotgun (WGS) entry which is preliminary data.</text>
</comment>
<protein>
    <recommendedName>
        <fullName evidence="6">Cystathionine gamma-synthase</fullName>
    </recommendedName>
</protein>
<evidence type="ECO:0000256" key="3">
    <source>
        <dbReference type="RuleBase" id="RU362118"/>
    </source>
</evidence>
<dbReference type="InterPro" id="IPR000277">
    <property type="entry name" value="Cys/Met-Metab_PyrdxlP-dep_enz"/>
</dbReference>
<dbReference type="InterPro" id="IPR015424">
    <property type="entry name" value="PyrdxlP-dep_Trfase"/>
</dbReference>
<evidence type="ECO:0000256" key="1">
    <source>
        <dbReference type="ARBA" id="ARBA00001933"/>
    </source>
</evidence>